<dbReference type="InterPro" id="IPR042070">
    <property type="entry name" value="PucR_C-HTH_sf"/>
</dbReference>
<dbReference type="Gene3D" id="3.30.450.40">
    <property type="match status" value="1"/>
</dbReference>
<dbReference type="Proteomes" id="UP001304683">
    <property type="component" value="Chromosome"/>
</dbReference>
<dbReference type="RefSeq" id="WP_318750348.1">
    <property type="nucleotide sequence ID" value="NZ_CP132508.1"/>
</dbReference>
<sequence length="625" mass="69994">MSAIQSIQDGRRMDHITGVVGEVMQLLVMMRPLRETLDFIARRVCECLAFKYAAILLPEDTAGQMRIEGSYGLDERYIREVNLRRKPKFTPGLWSESPSIRAYQSGRTVIISDVRHDPSFKPWLSLAEEYGYRSLVSIPMVLRGDPIGVLNVYSPTVRTYSLAEQQILQVVATQAALAIELARLLLEQKQSISRLRELAEALRREQEATERVSAVRQHLIQLVMNSAGQSAILQALAERLDAPVLAWDRRQSLMAWGIPSASPITKEEIEVWSRWIEHPTVSARLAQCVSRGELVRIEPSKSEGRTNAVAVVPVPVGHDLPAYLGLIEVQGQPPEWVYRALTEGAGVLALELMKHKMIVDTEERLKADFLHSLLTGDVKDWNRAAERAQMYGIDPTVDYMLMLIDVDESGRVDSRVRVRLNEQVSHVLSHHLSLIATTVVRDVIVAIYKAKDPKQGAEKGRLAGRALRDHVKRTMAQTKLFIALSGPCRHLADFQSAFQDGKAMLAIAREYGRCDQILTVQDMSLFRLLLRTHDPGQMIKAAELTLGELATESARSGLLFETLVAYLENNQDVQACATALAVHPNTVRYRLNKVEQLTGKSLSKPSDVLQLTFAVTVLRLIRSSH</sequence>
<dbReference type="Gene3D" id="1.10.10.2840">
    <property type="entry name" value="PucR C-terminal helix-turn-helix domain"/>
    <property type="match status" value="1"/>
</dbReference>
<dbReference type="InterPro" id="IPR041522">
    <property type="entry name" value="CdaR_GGDEF"/>
</dbReference>
<dbReference type="InterPro" id="IPR003018">
    <property type="entry name" value="GAF"/>
</dbReference>
<dbReference type="Pfam" id="PF17853">
    <property type="entry name" value="GGDEF_2"/>
    <property type="match status" value="1"/>
</dbReference>
<organism evidence="4 5">
    <name type="scientific">Thermaerobacter composti</name>
    <dbReference type="NCBI Taxonomy" id="554949"/>
    <lineage>
        <taxon>Bacteria</taxon>
        <taxon>Bacillati</taxon>
        <taxon>Bacillota</taxon>
        <taxon>Clostridia</taxon>
        <taxon>Eubacteriales</taxon>
        <taxon>Clostridiales Family XVII. Incertae Sedis</taxon>
        <taxon>Thermaerobacter</taxon>
    </lineage>
</organism>
<dbReference type="Pfam" id="PF13185">
    <property type="entry name" value="GAF_2"/>
    <property type="match status" value="1"/>
</dbReference>
<name>A0ABZ0QLZ6_9FIRM</name>
<keyword evidence="5" id="KW-1185">Reference proteome</keyword>
<comment type="similarity">
    <text evidence="1">Belongs to the CdaR family.</text>
</comment>
<dbReference type="PANTHER" id="PTHR33744">
    <property type="entry name" value="CARBOHYDRATE DIACID REGULATOR"/>
    <property type="match status" value="1"/>
</dbReference>
<protein>
    <submittedName>
        <fullName evidence="4">Helix-turn-helix domain-containing protein</fullName>
    </submittedName>
</protein>
<keyword evidence="2" id="KW-0175">Coiled coil</keyword>
<dbReference type="InterPro" id="IPR025736">
    <property type="entry name" value="PucR_C-HTH_dom"/>
</dbReference>
<gene>
    <name evidence="4" type="ORF">Q5761_09130</name>
</gene>
<feature type="coiled-coil region" evidence="2">
    <location>
        <begin position="185"/>
        <end position="212"/>
    </location>
</feature>
<feature type="domain" description="GAF" evidence="3">
    <location>
        <begin position="32"/>
        <end position="189"/>
    </location>
</feature>
<evidence type="ECO:0000313" key="4">
    <source>
        <dbReference type="EMBL" id="WPD18520.1"/>
    </source>
</evidence>
<dbReference type="Pfam" id="PF13556">
    <property type="entry name" value="HTH_30"/>
    <property type="match status" value="1"/>
</dbReference>
<evidence type="ECO:0000256" key="1">
    <source>
        <dbReference type="ARBA" id="ARBA00006754"/>
    </source>
</evidence>
<accession>A0ABZ0QLZ6</accession>
<proteinExistence type="inferred from homology"/>
<dbReference type="SMART" id="SM00065">
    <property type="entry name" value="GAF"/>
    <property type="match status" value="1"/>
</dbReference>
<evidence type="ECO:0000259" key="3">
    <source>
        <dbReference type="SMART" id="SM00065"/>
    </source>
</evidence>
<reference evidence="4 5" key="1">
    <citation type="submission" date="2023-08" db="EMBL/GenBank/DDBJ databases">
        <title>Genome sequence of Thermaerobacter compostii strain Ins1, a spore-forming filamentous bacterium isolated from a deep geothermal reservoir.</title>
        <authorList>
            <person name="Bregnard D."/>
            <person name="Gonzalez D."/>
            <person name="Junier P."/>
        </authorList>
    </citation>
    <scope>NUCLEOTIDE SEQUENCE [LARGE SCALE GENOMIC DNA]</scope>
    <source>
        <strain evidence="4 5">Ins1</strain>
    </source>
</reference>
<dbReference type="SUPFAM" id="SSF55781">
    <property type="entry name" value="GAF domain-like"/>
    <property type="match status" value="1"/>
</dbReference>
<evidence type="ECO:0000313" key="5">
    <source>
        <dbReference type="Proteomes" id="UP001304683"/>
    </source>
</evidence>
<dbReference type="EMBL" id="CP132508">
    <property type="protein sequence ID" value="WPD18520.1"/>
    <property type="molecule type" value="Genomic_DNA"/>
</dbReference>
<dbReference type="PANTHER" id="PTHR33744:SF1">
    <property type="entry name" value="DNA-BINDING TRANSCRIPTIONAL ACTIVATOR ADER"/>
    <property type="match status" value="1"/>
</dbReference>
<dbReference type="InterPro" id="IPR051448">
    <property type="entry name" value="CdaR-like_regulators"/>
</dbReference>
<dbReference type="InterPro" id="IPR029016">
    <property type="entry name" value="GAF-like_dom_sf"/>
</dbReference>
<evidence type="ECO:0000256" key="2">
    <source>
        <dbReference type="SAM" id="Coils"/>
    </source>
</evidence>